<dbReference type="GO" id="GO:0008408">
    <property type="term" value="F:3'-5' exonuclease activity"/>
    <property type="evidence" value="ECO:0007669"/>
    <property type="project" value="InterPro"/>
</dbReference>
<dbReference type="EMBL" id="CAMXCT020002297">
    <property type="protein sequence ID" value="CAL1150524.1"/>
    <property type="molecule type" value="Genomic_DNA"/>
</dbReference>
<evidence type="ECO:0000313" key="3">
    <source>
        <dbReference type="EMBL" id="CAL4784461.1"/>
    </source>
</evidence>
<dbReference type="Proteomes" id="UP001152797">
    <property type="component" value="Unassembled WGS sequence"/>
</dbReference>
<evidence type="ECO:0000259" key="1">
    <source>
        <dbReference type="Pfam" id="PF01612"/>
    </source>
</evidence>
<dbReference type="Pfam" id="PF01612">
    <property type="entry name" value="DNA_pol_A_exo1"/>
    <property type="match status" value="1"/>
</dbReference>
<keyword evidence="3" id="KW-0378">Hydrolase</keyword>
<dbReference type="SUPFAM" id="SSF53098">
    <property type="entry name" value="Ribonuclease H-like"/>
    <property type="match status" value="1"/>
</dbReference>
<protein>
    <submittedName>
        <fullName evidence="3">Exonuclease mut-7 homolog (Exonuclease 3'-5 ' domain-containing protein 3)</fullName>
    </submittedName>
</protein>
<dbReference type="InterPro" id="IPR052408">
    <property type="entry name" value="Exonuclease_MUT-7-like"/>
</dbReference>
<accession>A0A9P1CSY1</accession>
<dbReference type="PANTHER" id="PTHR47765">
    <property type="entry name" value="3'-5' EXONUCLEASE DOMAIN-CONTAINING PROTEIN"/>
    <property type="match status" value="1"/>
</dbReference>
<evidence type="ECO:0000313" key="2">
    <source>
        <dbReference type="EMBL" id="CAI3997149.1"/>
    </source>
</evidence>
<gene>
    <name evidence="2" type="ORF">C1SCF055_LOCUS23562</name>
</gene>
<keyword evidence="4" id="KW-1185">Reference proteome</keyword>
<keyword evidence="3" id="KW-0269">Exonuclease</keyword>
<reference evidence="3 4" key="2">
    <citation type="submission" date="2024-05" db="EMBL/GenBank/DDBJ databases">
        <authorList>
            <person name="Chen Y."/>
            <person name="Shah S."/>
            <person name="Dougan E. K."/>
            <person name="Thang M."/>
            <person name="Chan C."/>
        </authorList>
    </citation>
    <scope>NUCLEOTIDE SEQUENCE [LARGE SCALE GENOMIC DNA]</scope>
</reference>
<dbReference type="GO" id="GO:0003676">
    <property type="term" value="F:nucleic acid binding"/>
    <property type="evidence" value="ECO:0007669"/>
    <property type="project" value="InterPro"/>
</dbReference>
<dbReference type="PANTHER" id="PTHR47765:SF2">
    <property type="entry name" value="EXONUCLEASE MUT-7 HOMOLOG"/>
    <property type="match status" value="1"/>
</dbReference>
<proteinExistence type="predicted"/>
<dbReference type="InterPro" id="IPR036397">
    <property type="entry name" value="RNaseH_sf"/>
</dbReference>
<dbReference type="EMBL" id="CAMXCT030002297">
    <property type="protein sequence ID" value="CAL4784461.1"/>
    <property type="molecule type" value="Genomic_DNA"/>
</dbReference>
<dbReference type="GO" id="GO:0006139">
    <property type="term" value="P:nucleobase-containing compound metabolic process"/>
    <property type="evidence" value="ECO:0007669"/>
    <property type="project" value="InterPro"/>
</dbReference>
<dbReference type="AlphaFoldDB" id="A0A9P1CSY1"/>
<comment type="caution">
    <text evidence="2">The sequence shown here is derived from an EMBL/GenBank/DDBJ whole genome shotgun (WGS) entry which is preliminary data.</text>
</comment>
<organism evidence="2">
    <name type="scientific">Cladocopium goreaui</name>
    <dbReference type="NCBI Taxonomy" id="2562237"/>
    <lineage>
        <taxon>Eukaryota</taxon>
        <taxon>Sar</taxon>
        <taxon>Alveolata</taxon>
        <taxon>Dinophyceae</taxon>
        <taxon>Suessiales</taxon>
        <taxon>Symbiodiniaceae</taxon>
        <taxon>Cladocopium</taxon>
    </lineage>
</organism>
<dbReference type="EMBL" id="CAMXCT010002297">
    <property type="protein sequence ID" value="CAI3997149.1"/>
    <property type="molecule type" value="Genomic_DNA"/>
</dbReference>
<keyword evidence="3" id="KW-0540">Nuclease</keyword>
<dbReference type="Gene3D" id="3.30.420.10">
    <property type="entry name" value="Ribonuclease H-like superfamily/Ribonuclease H"/>
    <property type="match status" value="1"/>
</dbReference>
<dbReference type="InterPro" id="IPR002562">
    <property type="entry name" value="3'-5'_exonuclease_dom"/>
</dbReference>
<reference evidence="2" key="1">
    <citation type="submission" date="2022-10" db="EMBL/GenBank/DDBJ databases">
        <authorList>
            <person name="Chen Y."/>
            <person name="Dougan E. K."/>
            <person name="Chan C."/>
            <person name="Rhodes N."/>
            <person name="Thang M."/>
        </authorList>
    </citation>
    <scope>NUCLEOTIDE SEQUENCE</scope>
</reference>
<dbReference type="OrthoDB" id="428841at2759"/>
<feature type="domain" description="3'-5' exonuclease" evidence="1">
    <location>
        <begin position="189"/>
        <end position="353"/>
    </location>
</feature>
<name>A0A9P1CSY1_9DINO</name>
<evidence type="ECO:0000313" key="4">
    <source>
        <dbReference type="Proteomes" id="UP001152797"/>
    </source>
</evidence>
<dbReference type="InterPro" id="IPR012337">
    <property type="entry name" value="RNaseH-like_sf"/>
</dbReference>
<sequence length="396" mass="42809">MSLTVLTAGSLLQLRDLLVASALAAVALGALPGLLCVQAEKVLEVADDGSRDEAIELMAKGFEKEAKCFLVRLRQEKGRLKAAAKAVQALALQEDFPDADFLWKQEALEAAICKGRKEALVGLSCQEPRLHSRCVHGLVECNEVELAVDLAMAWNIAISMDLTQRLQDAIAKREAESLCLPATVSVIFLDQEAQVERLSSLLSADAIGFDLECNMSTSKPTLFQLGSVHEIFLVDLLAVGELPALAAALQEVWRSKMPKVGFGGAEDIGKLAGTFPALGLGSHSLVDLKDLEATLRAHQLNIGKKKAVQGISLSSIAEKYLGKPLDKSFQVGDWSRRPISKVRAHYAALDAWVPVKATLPCPKDPKVQSLFCPFIFSSVKISPTVFLSEIPSDSRR</sequence>